<reference evidence="3" key="1">
    <citation type="journal article" date="2013" name="Nat. Genet.">
        <title>The wheat powdery mildew genome shows the unique evolution of an obligate biotroph.</title>
        <authorList>
            <person name="Wicker T."/>
            <person name="Oberhaensli S."/>
            <person name="Parlange F."/>
            <person name="Buchmann J.P."/>
            <person name="Shatalina M."/>
            <person name="Roffler S."/>
            <person name="Ben-David R."/>
            <person name="Dolezel J."/>
            <person name="Simkova H."/>
            <person name="Schulze-Lefert P."/>
            <person name="Spanu P.D."/>
            <person name="Bruggmann R."/>
            <person name="Amselem J."/>
            <person name="Quesneville H."/>
            <person name="Ver Loren van Themaat E."/>
            <person name="Paape T."/>
            <person name="Shimizu K.K."/>
            <person name="Keller B."/>
        </authorList>
    </citation>
    <scope>NUCLEOTIDE SEQUENCE [LARGE SCALE GENOMIC DNA]</scope>
    <source>
        <strain evidence="3">96224</strain>
    </source>
</reference>
<dbReference type="EMBL" id="UIGY01000165">
    <property type="protein sequence ID" value="SUZ12304.1"/>
    <property type="molecule type" value="Genomic_DNA"/>
</dbReference>
<reference evidence="2" key="3">
    <citation type="submission" date="2018-07" db="EMBL/GenBank/DDBJ databases">
        <authorList>
            <person name="Quirk P.G."/>
            <person name="Krulwich T.A."/>
        </authorList>
    </citation>
    <scope>NUCLEOTIDE SEQUENCE</scope>
    <source>
        <strain evidence="2">96224</strain>
    </source>
</reference>
<accession>A0A061HE71</accession>
<dbReference type="Proteomes" id="UP000053110">
    <property type="component" value="Unassembled WGS sequence"/>
</dbReference>
<name>A0A061HE71_BLUGR</name>
<protein>
    <submittedName>
        <fullName evidence="2">BgtAc-30495</fullName>
    </submittedName>
</protein>
<evidence type="ECO:0000313" key="2">
    <source>
        <dbReference type="EMBL" id="SUZ12304.1"/>
    </source>
</evidence>
<feature type="non-terminal residue" evidence="2">
    <location>
        <position position="93"/>
    </location>
</feature>
<dbReference type="HOGENOM" id="CLU_2399383_0_0_1"/>
<evidence type="ECO:0000313" key="3">
    <source>
        <dbReference type="Proteomes" id="UP000053110"/>
    </source>
</evidence>
<organism evidence="2">
    <name type="scientific">Blumeria graminis f. sp. tritici 96224</name>
    <dbReference type="NCBI Taxonomy" id="1268274"/>
    <lineage>
        <taxon>Eukaryota</taxon>
        <taxon>Fungi</taxon>
        <taxon>Dikarya</taxon>
        <taxon>Ascomycota</taxon>
        <taxon>Pezizomycotina</taxon>
        <taxon>Leotiomycetes</taxon>
        <taxon>Erysiphales</taxon>
        <taxon>Erysiphaceae</taxon>
        <taxon>Blumeria</taxon>
    </lineage>
</organism>
<dbReference type="OrthoDB" id="10507347at2759"/>
<sequence length="93" mass="10079">MARGVMNLVGPYLEEKEDVCLGVGADFLALISDGVSRAIRGKKIYRSSTTSKGANDNEINRSRNTWAFKAAAGNVRGTNVDFRRSTKGKNISV</sequence>
<dbReference type="AlphaFoldDB" id="A0A061HE71"/>
<proteinExistence type="predicted"/>
<gene>
    <name evidence="1" type="ORF">BGT96224_Ac30495</name>
    <name evidence="2" type="ORF">BGT96224V2_LOCUS5471</name>
</gene>
<dbReference type="EMBL" id="KE375136">
    <property type="protein sequence ID" value="EPQ63008.1"/>
    <property type="molecule type" value="Genomic_DNA"/>
</dbReference>
<evidence type="ECO:0000313" key="1">
    <source>
        <dbReference type="EMBL" id="EPQ63008.1"/>
    </source>
</evidence>
<reference evidence="1" key="2">
    <citation type="submission" date="2013-01" db="EMBL/GenBank/DDBJ databases">
        <title>The wheat powdery mildew genome reveals unique evolution of an obligate biotroph.</title>
        <authorList>
            <person name="Oberhaensli S."/>
            <person name="Wicker T."/>
            <person name="Keller B."/>
        </authorList>
    </citation>
    <scope>NUCLEOTIDE SEQUENCE</scope>
    <source>
        <strain evidence="1">96224</strain>
    </source>
</reference>